<gene>
    <name evidence="2" type="ORF">O3P69_009831</name>
</gene>
<dbReference type="InterPro" id="IPR001619">
    <property type="entry name" value="Sec1-like"/>
</dbReference>
<dbReference type="EMBL" id="JARAKH010000048">
    <property type="protein sequence ID" value="KAK8376442.1"/>
    <property type="molecule type" value="Genomic_DNA"/>
</dbReference>
<sequence length="257" mass="28248">MKSFVENYPQFKKMSGTVSKHVTVVGELSRLVGNHALLAISECQQELVCGSDHSANLQRIRQLVTDPKVREIDAAVLVMLYALRHEGHPNTDLKGLVSALNKRSVGDRYLKLLSSLMDYGGARARQSDLFGTQLPQDVSGIRKRFFKGLKGVDNVYTQHKPLLLETLEEVMKGRLREGAFPYCGNAPSMPPGTKPQHVVVFIIGGATYEESLAVHQFNTKSSNTRVILGGSTIHSTASFLSSVEAAMEGVPRKTLRL</sequence>
<evidence type="ECO:0000256" key="1">
    <source>
        <dbReference type="ARBA" id="ARBA00009884"/>
    </source>
</evidence>
<comment type="caution">
    <text evidence="2">The sequence shown here is derived from an EMBL/GenBank/DDBJ whole genome shotgun (WGS) entry which is preliminary data.</text>
</comment>
<dbReference type="InterPro" id="IPR036045">
    <property type="entry name" value="Sec1-like_sf"/>
</dbReference>
<proteinExistence type="inferred from homology"/>
<dbReference type="AlphaFoldDB" id="A0AAW0SNZ1"/>
<evidence type="ECO:0000313" key="3">
    <source>
        <dbReference type="Proteomes" id="UP001487740"/>
    </source>
</evidence>
<dbReference type="Gene3D" id="3.40.50.1910">
    <property type="match status" value="1"/>
</dbReference>
<keyword evidence="3" id="KW-1185">Reference proteome</keyword>
<dbReference type="PANTHER" id="PTHR11679">
    <property type="entry name" value="VESICLE PROTEIN SORTING-ASSOCIATED"/>
    <property type="match status" value="1"/>
</dbReference>
<organism evidence="2 3">
    <name type="scientific">Scylla paramamosain</name>
    <name type="common">Mud crab</name>
    <dbReference type="NCBI Taxonomy" id="85552"/>
    <lineage>
        <taxon>Eukaryota</taxon>
        <taxon>Metazoa</taxon>
        <taxon>Ecdysozoa</taxon>
        <taxon>Arthropoda</taxon>
        <taxon>Crustacea</taxon>
        <taxon>Multicrustacea</taxon>
        <taxon>Malacostraca</taxon>
        <taxon>Eumalacostraca</taxon>
        <taxon>Eucarida</taxon>
        <taxon>Decapoda</taxon>
        <taxon>Pleocyemata</taxon>
        <taxon>Brachyura</taxon>
        <taxon>Eubrachyura</taxon>
        <taxon>Portunoidea</taxon>
        <taxon>Portunidae</taxon>
        <taxon>Portuninae</taxon>
        <taxon>Scylla</taxon>
    </lineage>
</organism>
<dbReference type="Pfam" id="PF00995">
    <property type="entry name" value="Sec1"/>
    <property type="match status" value="1"/>
</dbReference>
<accession>A0AAW0SNZ1</accession>
<dbReference type="GO" id="GO:0016192">
    <property type="term" value="P:vesicle-mediated transport"/>
    <property type="evidence" value="ECO:0007669"/>
    <property type="project" value="InterPro"/>
</dbReference>
<evidence type="ECO:0000313" key="2">
    <source>
        <dbReference type="EMBL" id="KAK8376442.1"/>
    </source>
</evidence>
<comment type="similarity">
    <text evidence="1">Belongs to the STXBP/unc-18/SEC1 family.</text>
</comment>
<dbReference type="SUPFAM" id="SSF56815">
    <property type="entry name" value="Sec1/munc18-like (SM) proteins"/>
    <property type="match status" value="1"/>
</dbReference>
<dbReference type="Proteomes" id="UP001487740">
    <property type="component" value="Unassembled WGS sequence"/>
</dbReference>
<reference evidence="2 3" key="1">
    <citation type="submission" date="2023-03" db="EMBL/GenBank/DDBJ databases">
        <title>High-quality genome of Scylla paramamosain provides insights in environmental adaptation.</title>
        <authorList>
            <person name="Zhang L."/>
        </authorList>
    </citation>
    <scope>NUCLEOTIDE SEQUENCE [LARGE SCALE GENOMIC DNA]</scope>
    <source>
        <strain evidence="2">LZ_2023a</strain>
        <tissue evidence="2">Muscle</tissue>
    </source>
</reference>
<evidence type="ECO:0008006" key="4">
    <source>
        <dbReference type="Google" id="ProtNLM"/>
    </source>
</evidence>
<name>A0AAW0SNZ1_SCYPA</name>
<dbReference type="InterPro" id="IPR027482">
    <property type="entry name" value="Sec1-like_dom2"/>
</dbReference>
<protein>
    <recommendedName>
        <fullName evidence="4">Vacuolar protein sorting-associated protein 45</fullName>
    </recommendedName>
</protein>